<feature type="compositionally biased region" description="Acidic residues" evidence="6">
    <location>
        <begin position="29"/>
        <end position="43"/>
    </location>
</feature>
<name>A0A4Y9Y5F2_9AGAM</name>
<comment type="caution">
    <text evidence="8">The sequence shown here is derived from an EMBL/GenBank/DDBJ whole genome shotgun (WGS) entry which is preliminary data.</text>
</comment>
<feature type="compositionally biased region" description="Basic and acidic residues" evidence="6">
    <location>
        <begin position="532"/>
        <end position="542"/>
    </location>
</feature>
<dbReference type="Pfam" id="PF05699">
    <property type="entry name" value="Dimer_Tnp_hAT"/>
    <property type="match status" value="1"/>
</dbReference>
<keyword evidence="2" id="KW-0479">Metal-binding</keyword>
<gene>
    <name evidence="8" type="ORF">EVG20_g8705</name>
</gene>
<dbReference type="InterPro" id="IPR008906">
    <property type="entry name" value="HATC_C_dom"/>
</dbReference>
<reference evidence="8 9" key="1">
    <citation type="submission" date="2019-02" db="EMBL/GenBank/DDBJ databases">
        <title>Genome sequencing of the rare red list fungi Dentipellis fragilis.</title>
        <authorList>
            <person name="Buettner E."/>
            <person name="Kellner H."/>
        </authorList>
    </citation>
    <scope>NUCLEOTIDE SEQUENCE [LARGE SCALE GENOMIC DNA]</scope>
    <source>
        <strain evidence="8 9">DSM 105465</strain>
    </source>
</reference>
<evidence type="ECO:0000256" key="5">
    <source>
        <dbReference type="ARBA" id="ARBA00023242"/>
    </source>
</evidence>
<evidence type="ECO:0000256" key="1">
    <source>
        <dbReference type="ARBA" id="ARBA00004123"/>
    </source>
</evidence>
<evidence type="ECO:0000313" key="9">
    <source>
        <dbReference type="Proteomes" id="UP000298327"/>
    </source>
</evidence>
<feature type="compositionally biased region" description="Basic residues" evidence="6">
    <location>
        <begin position="132"/>
        <end position="143"/>
    </location>
</feature>
<dbReference type="GO" id="GO:0046983">
    <property type="term" value="F:protein dimerization activity"/>
    <property type="evidence" value="ECO:0007669"/>
    <property type="project" value="InterPro"/>
</dbReference>
<organism evidence="8 9">
    <name type="scientific">Dentipellis fragilis</name>
    <dbReference type="NCBI Taxonomy" id="205917"/>
    <lineage>
        <taxon>Eukaryota</taxon>
        <taxon>Fungi</taxon>
        <taxon>Dikarya</taxon>
        <taxon>Basidiomycota</taxon>
        <taxon>Agaricomycotina</taxon>
        <taxon>Agaricomycetes</taxon>
        <taxon>Russulales</taxon>
        <taxon>Hericiaceae</taxon>
        <taxon>Dentipellis</taxon>
    </lineage>
</organism>
<feature type="compositionally biased region" description="Polar residues" evidence="6">
    <location>
        <begin position="174"/>
        <end position="185"/>
    </location>
</feature>
<feature type="region of interest" description="Disordered" evidence="6">
    <location>
        <begin position="815"/>
        <end position="838"/>
    </location>
</feature>
<dbReference type="InterPro" id="IPR012337">
    <property type="entry name" value="RNaseH-like_sf"/>
</dbReference>
<dbReference type="STRING" id="205917.A0A4Y9Y5F2"/>
<dbReference type="Proteomes" id="UP000298327">
    <property type="component" value="Unassembled WGS sequence"/>
</dbReference>
<dbReference type="OrthoDB" id="3264316at2759"/>
<sequence length="927" mass="105358">MNQNPRTETALSGDSRKDKSYKPRRPRYEDEDSEDSIPEYSLDDDGLELLYSEREIESASRQAVLFLFQHAYLPFADAQPLKRFKRKPTSPPATFDADFSSASEQEDEATSQKLKAKHQPRQTKEAPQNHRATGKRAHRAKKRRAEDEDVSTESQSDGDGALRAVEEEEMKARTGTTRGPQNRTLQHWHPAKPTIDPKSGKRWTFKCKFCDTTRSFLRTVNSTDFNEETQRPQLGNLATHTKKHNDEIRALEKTNINNVTTNTGTSAQLQTGFTLASAKLMKDFMEEGRLNPRIEPTQNGFKRMFAAWLPEEDLPFTTGEAPSIKRLFEYIRCRFQLPTDTTVQNTIARVFVELHGAVVRELKSIKSKISYSMDTWTTPAMMFAFAGIIAGWIDDDWNLVERVIGFRHLAMHEHTGVADKPPAFVASFLHLSLCSLYIQSITLDNVASNDVLARVLSRLLMQCYGVGFHPDNAQIHCLAHVVNLVVQKILGAALEADGPDVQDYYALLNKQFPVHFDLEEADEELHEFEAHEYGDGRDHDSNAADGSSNSEKDDIVDPDSGEKETFAGMTTIQKLRTICVKIVATPGRRASFRIHARKKYPTETLSNQNGPPTLIWRLMPVRDVRMRWNYTHAMIKRGLILRKAIDSWVFDYDELRPLLLSETDWGTLEKYEAVLEVFTKVTETMSTARMPTLPWVLPMYQHMLTSLERQMHDETMPVTIREALAAGRTKLLQYYEPAKCSQHNILATACHPSLHLVWFHNLGKDEYDRAHALFEHVYSEYKSTTPAIQDTLPTVTQVPTTSNGISFLAVVGARSGGSSEVPPKPSRSELERWSDMEGGPGDEYQPLTWWKAHAHEYRIIARMARDFLAIPGTSVSVERLFSSSRHICRDLRASLKAESITKLLCAKHWLRDPVLYEAVMGMKAKSR</sequence>
<keyword evidence="9" id="KW-1185">Reference proteome</keyword>
<dbReference type="EMBL" id="SEOQ01000781">
    <property type="protein sequence ID" value="TFY57023.1"/>
    <property type="molecule type" value="Genomic_DNA"/>
</dbReference>
<keyword evidence="3" id="KW-0863">Zinc-finger</keyword>
<feature type="compositionally biased region" description="Basic and acidic residues" evidence="6">
    <location>
        <begin position="550"/>
        <end position="563"/>
    </location>
</feature>
<feature type="domain" description="HAT C-terminal dimerisation" evidence="7">
    <location>
        <begin position="837"/>
        <end position="910"/>
    </location>
</feature>
<dbReference type="PANTHER" id="PTHR46481">
    <property type="entry name" value="ZINC FINGER BED DOMAIN-CONTAINING PROTEIN 4"/>
    <property type="match status" value="1"/>
</dbReference>
<dbReference type="GO" id="GO:0008270">
    <property type="term" value="F:zinc ion binding"/>
    <property type="evidence" value="ECO:0007669"/>
    <property type="project" value="UniProtKB-KW"/>
</dbReference>
<dbReference type="AlphaFoldDB" id="A0A4Y9Y5F2"/>
<accession>A0A4Y9Y5F2</accession>
<feature type="region of interest" description="Disordered" evidence="6">
    <location>
        <begin position="83"/>
        <end position="199"/>
    </location>
</feature>
<dbReference type="InterPro" id="IPR052035">
    <property type="entry name" value="ZnF_BED_domain_contain"/>
</dbReference>
<comment type="subcellular location">
    <subcellularLocation>
        <location evidence="1">Nucleus</location>
    </subcellularLocation>
</comment>
<protein>
    <recommendedName>
        <fullName evidence="7">HAT C-terminal dimerisation domain-containing protein</fullName>
    </recommendedName>
</protein>
<feature type="compositionally biased region" description="Polar residues" evidence="6">
    <location>
        <begin position="1"/>
        <end position="12"/>
    </location>
</feature>
<dbReference type="GO" id="GO:0005634">
    <property type="term" value="C:nucleus"/>
    <property type="evidence" value="ECO:0007669"/>
    <property type="project" value="UniProtKB-SubCell"/>
</dbReference>
<feature type="region of interest" description="Disordered" evidence="6">
    <location>
        <begin position="532"/>
        <end position="563"/>
    </location>
</feature>
<evidence type="ECO:0000256" key="6">
    <source>
        <dbReference type="SAM" id="MobiDB-lite"/>
    </source>
</evidence>
<evidence type="ECO:0000313" key="8">
    <source>
        <dbReference type="EMBL" id="TFY57023.1"/>
    </source>
</evidence>
<evidence type="ECO:0000259" key="7">
    <source>
        <dbReference type="Pfam" id="PF05699"/>
    </source>
</evidence>
<keyword evidence="5" id="KW-0539">Nucleus</keyword>
<evidence type="ECO:0000256" key="2">
    <source>
        <dbReference type="ARBA" id="ARBA00022723"/>
    </source>
</evidence>
<evidence type="ECO:0000256" key="3">
    <source>
        <dbReference type="ARBA" id="ARBA00022771"/>
    </source>
</evidence>
<dbReference type="SUPFAM" id="SSF53098">
    <property type="entry name" value="Ribonuclease H-like"/>
    <property type="match status" value="1"/>
</dbReference>
<proteinExistence type="predicted"/>
<dbReference type="PANTHER" id="PTHR46481:SF10">
    <property type="entry name" value="ZINC FINGER BED DOMAIN-CONTAINING PROTEIN 39"/>
    <property type="match status" value="1"/>
</dbReference>
<keyword evidence="4" id="KW-0862">Zinc</keyword>
<feature type="region of interest" description="Disordered" evidence="6">
    <location>
        <begin position="1"/>
        <end position="43"/>
    </location>
</feature>
<feature type="compositionally biased region" description="Basic and acidic residues" evidence="6">
    <location>
        <begin position="826"/>
        <end position="835"/>
    </location>
</feature>
<evidence type="ECO:0000256" key="4">
    <source>
        <dbReference type="ARBA" id="ARBA00022833"/>
    </source>
</evidence>